<organism evidence="4 5">
    <name type="scientific">Hericium alpestre</name>
    <dbReference type="NCBI Taxonomy" id="135208"/>
    <lineage>
        <taxon>Eukaryota</taxon>
        <taxon>Fungi</taxon>
        <taxon>Dikarya</taxon>
        <taxon>Basidiomycota</taxon>
        <taxon>Agaricomycotina</taxon>
        <taxon>Agaricomycetes</taxon>
        <taxon>Russulales</taxon>
        <taxon>Hericiaceae</taxon>
        <taxon>Hericium</taxon>
    </lineage>
</organism>
<feature type="region of interest" description="Disordered" evidence="2">
    <location>
        <begin position="35"/>
        <end position="104"/>
    </location>
</feature>
<feature type="compositionally biased region" description="Basic and acidic residues" evidence="2">
    <location>
        <begin position="85"/>
        <end position="104"/>
    </location>
</feature>
<dbReference type="GO" id="GO:0005576">
    <property type="term" value="C:extracellular region"/>
    <property type="evidence" value="ECO:0007669"/>
    <property type="project" value="InterPro"/>
</dbReference>
<dbReference type="AlphaFoldDB" id="A0A4Z0A3N0"/>
<dbReference type="InterPro" id="IPR003610">
    <property type="entry name" value="CBM5/12"/>
</dbReference>
<proteinExistence type="predicted"/>
<comment type="caution">
    <text evidence="4">The sequence shown here is derived from an EMBL/GenBank/DDBJ whole genome shotgun (WGS) entry which is preliminary data.</text>
</comment>
<accession>A0A4Z0A3N0</accession>
<gene>
    <name evidence="4" type="ORF">EWM64_g2391</name>
</gene>
<dbReference type="Pfam" id="PF02839">
    <property type="entry name" value="CBM_5_12"/>
    <property type="match status" value="1"/>
</dbReference>
<dbReference type="EMBL" id="SFCI01000191">
    <property type="protein sequence ID" value="TFY81626.1"/>
    <property type="molecule type" value="Genomic_DNA"/>
</dbReference>
<evidence type="ECO:0000313" key="5">
    <source>
        <dbReference type="Proteomes" id="UP000298061"/>
    </source>
</evidence>
<dbReference type="OrthoDB" id="2142040at2759"/>
<feature type="domain" description="Chitin-binding type-3" evidence="3">
    <location>
        <begin position="5"/>
        <end position="45"/>
    </location>
</feature>
<dbReference type="CDD" id="cd12214">
    <property type="entry name" value="ChiA1_BD"/>
    <property type="match status" value="1"/>
</dbReference>
<sequence length="328" mass="36778">MVAYWEPGTQYNYGSIVEYEGHKYKIIQPHFSEGDWTPPATPALWGRIQDEDDVPQPPSVEQHQQQQQQQQQPYTYSGQQQYGGDHNDNPYEKHPDQQADIPQEERKKNWWDLDDERKKQLEVGGGLLAGAALLAGGYAAYHHHEKTEEQKKATAWGLQGWLKEAQDRTNLYRRNGPQGPTTWVLVQGKDIPPGALVGGQEHGQPLYIARAFIDGGLQVGKASQRFSKGGVFGFRHKEIELPTYEVLLGDPRAVRWIPAHKTLSVQNLEGLRPVEGGREDDGTPLFIAQADAHGGVHPGKCSEKLGGAYISYGGTEEEQKNYRVLCYV</sequence>
<dbReference type="SMART" id="SM00696">
    <property type="entry name" value="DM9"/>
    <property type="match status" value="2"/>
</dbReference>
<evidence type="ECO:0000259" key="3">
    <source>
        <dbReference type="Pfam" id="PF02839"/>
    </source>
</evidence>
<reference evidence="4 5" key="1">
    <citation type="submission" date="2019-02" db="EMBL/GenBank/DDBJ databases">
        <title>Genome sequencing of the rare red list fungi Hericium alpestre (H. flagellum).</title>
        <authorList>
            <person name="Buettner E."/>
            <person name="Kellner H."/>
        </authorList>
    </citation>
    <scope>NUCLEOTIDE SEQUENCE [LARGE SCALE GENOMIC DNA]</scope>
    <source>
        <strain evidence="4 5">DSM 108284</strain>
    </source>
</reference>
<dbReference type="InterPro" id="IPR006616">
    <property type="entry name" value="DM9_repeat"/>
</dbReference>
<dbReference type="Pfam" id="PF11901">
    <property type="entry name" value="DM9"/>
    <property type="match status" value="2"/>
</dbReference>
<feature type="compositionally biased region" description="Low complexity" evidence="2">
    <location>
        <begin position="62"/>
        <end position="84"/>
    </location>
</feature>
<protein>
    <recommendedName>
        <fullName evidence="3">Chitin-binding type-3 domain-containing protein</fullName>
    </recommendedName>
</protein>
<keyword evidence="5" id="KW-1185">Reference proteome</keyword>
<dbReference type="Gene3D" id="2.10.10.20">
    <property type="entry name" value="Carbohydrate-binding module superfamily 5/12"/>
    <property type="match status" value="1"/>
</dbReference>
<dbReference type="GO" id="GO:0005975">
    <property type="term" value="P:carbohydrate metabolic process"/>
    <property type="evidence" value="ECO:0007669"/>
    <property type="project" value="InterPro"/>
</dbReference>
<dbReference type="GO" id="GO:0004553">
    <property type="term" value="F:hydrolase activity, hydrolyzing O-glycosyl compounds"/>
    <property type="evidence" value="ECO:0007669"/>
    <property type="project" value="InterPro"/>
</dbReference>
<name>A0A4Z0A3N0_9AGAM</name>
<dbReference type="PANTHER" id="PTHR31649:SF1">
    <property type="entry name" value="FARNESOIC ACID O-METHYL TRANSFERASE DOMAIN-CONTAINING PROTEIN"/>
    <property type="match status" value="1"/>
</dbReference>
<dbReference type="InterPro" id="IPR036573">
    <property type="entry name" value="CBM_sf_5/12"/>
</dbReference>
<dbReference type="PANTHER" id="PTHR31649">
    <property type="entry name" value="AGAP009604-PA"/>
    <property type="match status" value="1"/>
</dbReference>
<dbReference type="STRING" id="135208.A0A4Z0A3N0"/>
<keyword evidence="1" id="KW-0378">Hydrolase</keyword>
<evidence type="ECO:0000256" key="1">
    <source>
        <dbReference type="ARBA" id="ARBA00022801"/>
    </source>
</evidence>
<dbReference type="Proteomes" id="UP000298061">
    <property type="component" value="Unassembled WGS sequence"/>
</dbReference>
<dbReference type="GO" id="GO:0030246">
    <property type="term" value="F:carbohydrate binding"/>
    <property type="evidence" value="ECO:0007669"/>
    <property type="project" value="InterPro"/>
</dbReference>
<evidence type="ECO:0000256" key="2">
    <source>
        <dbReference type="SAM" id="MobiDB-lite"/>
    </source>
</evidence>
<evidence type="ECO:0000313" key="4">
    <source>
        <dbReference type="EMBL" id="TFY81626.1"/>
    </source>
</evidence>
<dbReference type="SUPFAM" id="SSF51055">
    <property type="entry name" value="Carbohydrate binding domain"/>
    <property type="match status" value="1"/>
</dbReference>